<dbReference type="GO" id="GO:0005524">
    <property type="term" value="F:ATP binding"/>
    <property type="evidence" value="ECO:0007669"/>
    <property type="project" value="UniProtKB-KW"/>
</dbReference>
<dbReference type="InterPro" id="IPR003439">
    <property type="entry name" value="ABC_transporter-like_ATP-bd"/>
</dbReference>
<evidence type="ECO:0000256" key="1">
    <source>
        <dbReference type="ARBA" id="ARBA00004141"/>
    </source>
</evidence>
<evidence type="ECO:0000259" key="9">
    <source>
        <dbReference type="PROSITE" id="PS50893"/>
    </source>
</evidence>
<evidence type="ECO:0000256" key="5">
    <source>
        <dbReference type="ARBA" id="ARBA00022989"/>
    </source>
</evidence>
<dbReference type="GO" id="GO:0140359">
    <property type="term" value="F:ABC-type transporter activity"/>
    <property type="evidence" value="ECO:0007669"/>
    <property type="project" value="InterPro"/>
</dbReference>
<evidence type="ECO:0000256" key="7">
    <source>
        <dbReference type="SAM" id="Phobius"/>
    </source>
</evidence>
<comment type="subcellular location">
    <subcellularLocation>
        <location evidence="1">Membrane</location>
        <topology evidence="1">Multi-pass membrane protein</topology>
    </subcellularLocation>
</comment>
<dbReference type="Gene3D" id="3.40.50.300">
    <property type="entry name" value="P-loop containing nucleotide triphosphate hydrolases"/>
    <property type="match status" value="1"/>
</dbReference>
<feature type="transmembrane region" description="Helical" evidence="7">
    <location>
        <begin position="630"/>
        <end position="656"/>
    </location>
</feature>
<sequence>MVEKKTSFQVHLFVIVGLARAKVVNNPSHARTTGLNLTVLGPASSIRLRNSRSPLQRHRPAYQYRDDDNERACRLQSNYAPPCDKRKRKRIDIISLSSALSIVKDEYSRAGVSFEFVCCATRLRRRSNSVKEFVAAAIFDMDDIAPGLTAVDTPPFREPAVMVRDAVKIYDKNNVVLRGLNMTVPKGQIYGLLGPSGCGKTTLLSAIVGRSELDSGDIMVKAFKREDIGYMPQDLNLHEHLTILQTFKFYGRMLNMSTETILERANDLMTLLELPPNDRLIESLSGGQQRRVSLGVALLHNPIILILDEPTVGLDPVLSHSIWNHLISFAAQGKTIIITTHYIEEARQANTIGMMRGGVLLAEESPDMLMARCNAVTLEEAFLSLSHKQETSTNTKIDDTYKKLTYSKKTNKKLNIDDGFFRTNRMNCLLYKNVSLLWQQKPFLGFLFLLPLVQTYFFNLAIGHDPKGLSIAIVNKELQQRHIGECKPEFYQGCFLNNTHDVLMSCAYVEKMHSKSMKILNYNDVDTALKAVKRNDAWGLLYFPTNYTTSLAARFVNATRTSSLDVELSTVNAWIDLSNQYIGNMVKSSVIYGMQQYLGDALTNCNVSTKVGNIPILFKTPIYGSVDTTFIHYASASILCLCCYYLPVLLTAGLILTEKKGGIMERMMVSGIKFTEVMASSCVMQMTIHAIQTAISMYVMYVHFDNPYNGDHFTTVLILLLIGMEGMIFGFLIGAVCKDFVFAAYLGAGSNIMMSFTCGLIWPLEGAHFLLKETGPLWPMTAPVRALLAITAKGWTIESQPVYMGFVSIFMWSGIMVVIIFIYSKFNKDLWVLRK</sequence>
<dbReference type="InterPro" id="IPR013525">
    <property type="entry name" value="ABC2_TM"/>
</dbReference>
<keyword evidence="3" id="KW-0547">Nucleotide-binding</keyword>
<protein>
    <submittedName>
        <fullName evidence="10">ABC transporter-like,P-loop containing nucleoside triphosphate hydrolase,AAA+ ATPase domain,ABC</fullName>
    </submittedName>
</protein>
<keyword evidence="5 7" id="KW-1133">Transmembrane helix</keyword>
<dbReference type="GO" id="GO:0016020">
    <property type="term" value="C:membrane"/>
    <property type="evidence" value="ECO:0007669"/>
    <property type="project" value="UniProtKB-SubCell"/>
</dbReference>
<dbReference type="Proteomes" id="UP000325440">
    <property type="component" value="Unassembled WGS sequence"/>
</dbReference>
<evidence type="ECO:0000256" key="8">
    <source>
        <dbReference type="SAM" id="SignalP"/>
    </source>
</evidence>
<keyword evidence="2 7" id="KW-0812">Transmembrane</keyword>
<name>A0A5E4NQR0_9HEMI</name>
<feature type="transmembrane region" description="Helical" evidence="7">
    <location>
        <begin position="677"/>
        <end position="701"/>
    </location>
</feature>
<dbReference type="AlphaFoldDB" id="A0A5E4NQR0"/>
<keyword evidence="10" id="KW-0378">Hydrolase</keyword>
<dbReference type="InterPro" id="IPR017871">
    <property type="entry name" value="ABC_transporter-like_CS"/>
</dbReference>
<dbReference type="InterPro" id="IPR003593">
    <property type="entry name" value="AAA+_ATPase"/>
</dbReference>
<dbReference type="Pfam" id="PF12698">
    <property type="entry name" value="ABC2_membrane_3"/>
    <property type="match status" value="1"/>
</dbReference>
<feature type="transmembrane region" description="Helical" evidence="7">
    <location>
        <begin position="802"/>
        <end position="824"/>
    </location>
</feature>
<keyword evidence="11" id="KW-1185">Reference proteome</keyword>
<dbReference type="OrthoDB" id="8061355at2759"/>
<feature type="transmembrane region" description="Helical" evidence="7">
    <location>
        <begin position="740"/>
        <end position="762"/>
    </location>
</feature>
<dbReference type="InterPro" id="IPR027417">
    <property type="entry name" value="P-loop_NTPase"/>
</dbReference>
<evidence type="ECO:0000256" key="3">
    <source>
        <dbReference type="ARBA" id="ARBA00022741"/>
    </source>
</evidence>
<gene>
    <name evidence="10" type="ORF">CINCED_3A015312</name>
</gene>
<evidence type="ECO:0000256" key="2">
    <source>
        <dbReference type="ARBA" id="ARBA00022692"/>
    </source>
</evidence>
<keyword evidence="8" id="KW-0732">Signal</keyword>
<dbReference type="PROSITE" id="PS50893">
    <property type="entry name" value="ABC_TRANSPORTER_2"/>
    <property type="match status" value="1"/>
</dbReference>
<feature type="chain" id="PRO_5022940898" evidence="8">
    <location>
        <begin position="22"/>
        <end position="835"/>
    </location>
</feature>
<keyword evidence="6 7" id="KW-0472">Membrane</keyword>
<dbReference type="GO" id="GO:0016887">
    <property type="term" value="F:ATP hydrolysis activity"/>
    <property type="evidence" value="ECO:0007669"/>
    <property type="project" value="InterPro"/>
</dbReference>
<evidence type="ECO:0000313" key="10">
    <source>
        <dbReference type="EMBL" id="VVC43849.1"/>
    </source>
</evidence>
<dbReference type="Pfam" id="PF00005">
    <property type="entry name" value="ABC_tran"/>
    <property type="match status" value="1"/>
</dbReference>
<feature type="domain" description="ABC transporter" evidence="9">
    <location>
        <begin position="161"/>
        <end position="382"/>
    </location>
</feature>
<dbReference type="PANTHER" id="PTHR43038">
    <property type="entry name" value="ATP-BINDING CASSETTE, SUB-FAMILY H, MEMBER 1"/>
    <property type="match status" value="1"/>
</dbReference>
<organism evidence="10 11">
    <name type="scientific">Cinara cedri</name>
    <dbReference type="NCBI Taxonomy" id="506608"/>
    <lineage>
        <taxon>Eukaryota</taxon>
        <taxon>Metazoa</taxon>
        <taxon>Ecdysozoa</taxon>
        <taxon>Arthropoda</taxon>
        <taxon>Hexapoda</taxon>
        <taxon>Insecta</taxon>
        <taxon>Pterygota</taxon>
        <taxon>Neoptera</taxon>
        <taxon>Paraneoptera</taxon>
        <taxon>Hemiptera</taxon>
        <taxon>Sternorrhyncha</taxon>
        <taxon>Aphidomorpha</taxon>
        <taxon>Aphidoidea</taxon>
        <taxon>Aphididae</taxon>
        <taxon>Lachninae</taxon>
        <taxon>Cinara</taxon>
    </lineage>
</organism>
<dbReference type="SMART" id="SM00382">
    <property type="entry name" value="AAA"/>
    <property type="match status" value="1"/>
</dbReference>
<accession>A0A5E4NQR0</accession>
<dbReference type="SUPFAM" id="SSF52540">
    <property type="entry name" value="P-loop containing nucleoside triphosphate hydrolases"/>
    <property type="match status" value="1"/>
</dbReference>
<dbReference type="EMBL" id="CABPRJ010002373">
    <property type="protein sequence ID" value="VVC43849.1"/>
    <property type="molecule type" value="Genomic_DNA"/>
</dbReference>
<evidence type="ECO:0000256" key="4">
    <source>
        <dbReference type="ARBA" id="ARBA00022840"/>
    </source>
</evidence>
<evidence type="ECO:0000256" key="6">
    <source>
        <dbReference type="ARBA" id="ARBA00023136"/>
    </source>
</evidence>
<keyword evidence="4" id="KW-0067">ATP-binding</keyword>
<dbReference type="PANTHER" id="PTHR43038:SF3">
    <property type="entry name" value="ABC TRANSPORTER G FAMILY MEMBER 20 ISOFORM X1"/>
    <property type="match status" value="1"/>
</dbReference>
<feature type="signal peptide" evidence="8">
    <location>
        <begin position="1"/>
        <end position="21"/>
    </location>
</feature>
<feature type="transmembrane region" description="Helical" evidence="7">
    <location>
        <begin position="713"/>
        <end position="733"/>
    </location>
</feature>
<proteinExistence type="predicted"/>
<dbReference type="CDD" id="cd03230">
    <property type="entry name" value="ABC_DR_subfamily_A"/>
    <property type="match status" value="1"/>
</dbReference>
<evidence type="ECO:0000313" key="11">
    <source>
        <dbReference type="Proteomes" id="UP000325440"/>
    </source>
</evidence>
<dbReference type="PROSITE" id="PS00211">
    <property type="entry name" value="ABC_TRANSPORTER_1"/>
    <property type="match status" value="1"/>
</dbReference>
<reference evidence="10 11" key="1">
    <citation type="submission" date="2019-08" db="EMBL/GenBank/DDBJ databases">
        <authorList>
            <person name="Alioto T."/>
            <person name="Alioto T."/>
            <person name="Gomez Garrido J."/>
        </authorList>
    </citation>
    <scope>NUCLEOTIDE SEQUENCE [LARGE SCALE GENOMIC DNA]</scope>
</reference>